<evidence type="ECO:0000259" key="10">
    <source>
        <dbReference type="Pfam" id="PF02426"/>
    </source>
</evidence>
<evidence type="ECO:0000256" key="7">
    <source>
        <dbReference type="ARBA" id="ARBA00023235"/>
    </source>
</evidence>
<evidence type="ECO:0000313" key="12">
    <source>
        <dbReference type="Proteomes" id="UP000007809"/>
    </source>
</evidence>
<evidence type="ECO:0000256" key="4">
    <source>
        <dbReference type="ARBA" id="ARBA00011365"/>
    </source>
</evidence>
<dbReference type="Gene3D" id="3.30.70.1060">
    <property type="entry name" value="Dimeric alpha+beta barrel"/>
    <property type="match status" value="1"/>
</dbReference>
<accession>F4CK66</accession>
<dbReference type="EC" id="5.3.3.4" evidence="5 8"/>
<dbReference type="eggNOG" id="COG4829">
    <property type="taxonomic scope" value="Bacteria"/>
</dbReference>
<gene>
    <name evidence="11" type="ordered locus">Psed_6063</name>
</gene>
<keyword evidence="12" id="KW-1185">Reference proteome</keyword>
<dbReference type="RefSeq" id="WP_013678063.1">
    <property type="nucleotide sequence ID" value="NC_015312.1"/>
</dbReference>
<dbReference type="InterPro" id="IPR026029">
    <property type="entry name" value="MLI_dom"/>
</dbReference>
<dbReference type="InterPro" id="IPR003464">
    <property type="entry name" value="Muconolactone_d_Isoase"/>
</dbReference>
<dbReference type="UniPathway" id="UPA00157">
    <property type="reaction ID" value="UER00260"/>
</dbReference>
<comment type="similarity">
    <text evidence="3 9">Belongs to the muconolactone Delta-isomerase family.</text>
</comment>
<dbReference type="KEGG" id="pdx:Psed_6063"/>
<name>F4CK66_PSEUX</name>
<evidence type="ECO:0000313" key="11">
    <source>
        <dbReference type="EMBL" id="AEA28172.1"/>
    </source>
</evidence>
<organism evidence="11 12">
    <name type="scientific">Pseudonocardia dioxanivorans (strain ATCC 55486 / DSM 44775 / JCM 13855 / CB1190)</name>
    <dbReference type="NCBI Taxonomy" id="675635"/>
    <lineage>
        <taxon>Bacteria</taxon>
        <taxon>Bacillati</taxon>
        <taxon>Actinomycetota</taxon>
        <taxon>Actinomycetes</taxon>
        <taxon>Pseudonocardiales</taxon>
        <taxon>Pseudonocardiaceae</taxon>
        <taxon>Pseudonocardia</taxon>
    </lineage>
</organism>
<dbReference type="InterPro" id="IPR011008">
    <property type="entry name" value="Dimeric_a/b-barrel"/>
</dbReference>
<keyword evidence="7 9" id="KW-0413">Isomerase</keyword>
<dbReference type="OrthoDB" id="2889526at2"/>
<dbReference type="Pfam" id="PF02426">
    <property type="entry name" value="MIase"/>
    <property type="match status" value="1"/>
</dbReference>
<comment type="pathway">
    <text evidence="2 9">Aromatic compound metabolism; beta-ketoadipate pathway; 5-oxo-4,5-dihydro-2-furylacetate from catechol: step 3/3.</text>
</comment>
<evidence type="ECO:0000256" key="8">
    <source>
        <dbReference type="NCBIfam" id="TIGR03221"/>
    </source>
</evidence>
<evidence type="ECO:0000256" key="2">
    <source>
        <dbReference type="ARBA" id="ARBA00005193"/>
    </source>
</evidence>
<dbReference type="NCBIfam" id="TIGR03221">
    <property type="entry name" value="muco_delta"/>
    <property type="match status" value="1"/>
</dbReference>
<evidence type="ECO:0000256" key="6">
    <source>
        <dbReference type="ARBA" id="ARBA00022797"/>
    </source>
</evidence>
<sequence>MLFHVKMDVAVPRDLDPDERARLVGTEKERALELQRAGTWVHLWRIVGQYSNISIFDVDSTDELHEILWSLPLFPFMRVQVTPLAQHPSALAAQP</sequence>
<dbReference type="GO" id="GO:0042952">
    <property type="term" value="P:beta-ketoadipate pathway"/>
    <property type="evidence" value="ECO:0007669"/>
    <property type="project" value="UniProtKB-UniRule"/>
</dbReference>
<dbReference type="HOGENOM" id="CLU_080702_2_0_11"/>
<dbReference type="EMBL" id="CP002593">
    <property type="protein sequence ID" value="AEA28172.1"/>
    <property type="molecule type" value="Genomic_DNA"/>
</dbReference>
<evidence type="ECO:0000256" key="1">
    <source>
        <dbReference type="ARBA" id="ARBA00001739"/>
    </source>
</evidence>
<dbReference type="STRING" id="675635.Psed_6063"/>
<dbReference type="SUPFAM" id="SSF54909">
    <property type="entry name" value="Dimeric alpha+beta barrel"/>
    <property type="match status" value="1"/>
</dbReference>
<evidence type="ECO:0000256" key="5">
    <source>
        <dbReference type="ARBA" id="ARBA00012070"/>
    </source>
</evidence>
<comment type="subunit">
    <text evidence="4">Homodecamer.</text>
</comment>
<evidence type="ECO:0000256" key="3">
    <source>
        <dbReference type="ARBA" id="ARBA00010882"/>
    </source>
</evidence>
<dbReference type="PIRSF" id="PIRSF001486">
    <property type="entry name" value="CatC"/>
    <property type="match status" value="1"/>
</dbReference>
<protein>
    <recommendedName>
        <fullName evidence="5 8">Muconolactone Delta-isomerase</fullName>
        <shortName evidence="9">MIase</shortName>
        <ecNumber evidence="5 8">5.3.3.4</ecNumber>
    </recommendedName>
</protein>
<dbReference type="Proteomes" id="UP000007809">
    <property type="component" value="Chromosome"/>
</dbReference>
<evidence type="ECO:0000256" key="9">
    <source>
        <dbReference type="PIRNR" id="PIRNR001486"/>
    </source>
</evidence>
<feature type="domain" description="Muconolactone isomerase" evidence="10">
    <location>
        <begin position="1"/>
        <end position="89"/>
    </location>
</feature>
<comment type="catalytic activity">
    <reaction evidence="1 9">
        <text>(S)-muconolactone = (4,5-dihydro-5-oxofuran-2-yl)-acetate</text>
        <dbReference type="Rhea" id="RHEA:12348"/>
        <dbReference type="ChEBI" id="CHEBI:58425"/>
        <dbReference type="ChEBI" id="CHEBI:58736"/>
        <dbReference type="EC" id="5.3.3.4"/>
    </reaction>
</comment>
<proteinExistence type="inferred from homology"/>
<dbReference type="AlphaFoldDB" id="F4CK66"/>
<dbReference type="GO" id="GO:0016159">
    <property type="term" value="F:muconolactone delta-isomerase activity"/>
    <property type="evidence" value="ECO:0007669"/>
    <property type="project" value="UniProtKB-UniRule"/>
</dbReference>
<keyword evidence="6 9" id="KW-0058">Aromatic hydrocarbons catabolism</keyword>
<reference evidence="11 12" key="1">
    <citation type="journal article" date="2011" name="J. Bacteriol.">
        <title>Genome sequence of the 1,4-dioxane-degrading Pseudonocardia dioxanivorans strain CB1190.</title>
        <authorList>
            <person name="Sales C.M."/>
            <person name="Mahendra S."/>
            <person name="Grostern A."/>
            <person name="Parales R.E."/>
            <person name="Goodwin L.A."/>
            <person name="Woyke T."/>
            <person name="Nolan M."/>
            <person name="Lapidus A."/>
            <person name="Chertkov O."/>
            <person name="Ovchinnikova G."/>
            <person name="Sczyrba A."/>
            <person name="Alvarez-Cohen L."/>
        </authorList>
    </citation>
    <scope>NUCLEOTIDE SEQUENCE [LARGE SCALE GENOMIC DNA]</scope>
    <source>
        <strain evidence="12">ATCC 55486 / DSM 44775 / JCM 13855 / CB1190</strain>
    </source>
</reference>